<proteinExistence type="predicted"/>
<organism evidence="1 2">
    <name type="scientific">Planktothrix agardhii (strain NIVA-CYA 126/8)</name>
    <dbReference type="NCBI Taxonomy" id="388467"/>
    <lineage>
        <taxon>Bacteria</taxon>
        <taxon>Bacillati</taxon>
        <taxon>Cyanobacteriota</taxon>
        <taxon>Cyanophyceae</taxon>
        <taxon>Oscillatoriophycideae</taxon>
        <taxon>Oscillatoriales</taxon>
        <taxon>Microcoleaceae</taxon>
        <taxon>Planktothrix</taxon>
    </lineage>
</organism>
<name>A0A073CJD3_PLAA1</name>
<dbReference type="HOGENOM" id="CLU_2058944_0_0_3"/>
<dbReference type="eggNOG" id="ENOG50341SA">
    <property type="taxonomic scope" value="Bacteria"/>
</dbReference>
<evidence type="ECO:0000313" key="2">
    <source>
        <dbReference type="Proteomes" id="UP000027395"/>
    </source>
</evidence>
<gene>
    <name evidence="1" type="ORF">A19Y_3635</name>
</gene>
<reference evidence="1 2" key="1">
    <citation type="journal article" date="2014" name="Appl. Environ. Microbiol.">
        <title>Elucidation of insertion elements encoded on plasmids and in vitro construction of shuttle vectors from the toxic cyanobacterium Planktothrix.</title>
        <authorList>
            <person name="Christiansen G."/>
            <person name="Goesmann A."/>
            <person name="Kurmayer R."/>
        </authorList>
    </citation>
    <scope>NUCLEOTIDE SEQUENCE [LARGE SCALE GENOMIC DNA]</scope>
    <source>
        <strain evidence="1 2">NIVA-CYA 126/8</strain>
    </source>
</reference>
<dbReference type="PATRIC" id="fig|388467.6.peg.3583"/>
<dbReference type="Proteomes" id="UP000027395">
    <property type="component" value="Chromosome"/>
</dbReference>
<dbReference type="AlphaFoldDB" id="A0A073CJD3"/>
<evidence type="ECO:0000313" key="1">
    <source>
        <dbReference type="EMBL" id="KEI68389.1"/>
    </source>
</evidence>
<accession>A0A073CJD3</accession>
<protein>
    <submittedName>
        <fullName evidence="1">Uncharacterized protein</fullName>
    </submittedName>
</protein>
<sequence length="133" mass="15055">MHYSKKYKVHPNHYLSMSTFGFDQIKTALSQALEGLSDWSSLNRFDKGKVIDKTFKSLMRDLMKQFGMQPGVDYVDNLSDNARSADFVALSQQADELIRGLLDGKIIAISGHSRISKLGNEFKVQAHFRKKVA</sequence>
<keyword evidence="2" id="KW-1185">Reference proteome</keyword>
<dbReference type="EMBL" id="CM002803">
    <property type="protein sequence ID" value="KEI68389.1"/>
    <property type="molecule type" value="Genomic_DNA"/>
</dbReference>